<dbReference type="CDD" id="cd00082">
    <property type="entry name" value="HisKA"/>
    <property type="match status" value="1"/>
</dbReference>
<dbReference type="Gene3D" id="1.10.287.130">
    <property type="match status" value="1"/>
</dbReference>
<sequence>MVLMVVLALRERMLNQQVETVNEVVRVLGNYYNAVYRIDFNEGRYFKVKAERSDGLAAPESGNYDDLFKGVLEFVEPGAADEFSRTFSLEHVRKLLNEGVTDFGGEFRQRFNKEYKWVNVRLSSDSSMRRGEAILSFREVDAEKQKQLEHMQLIERALRVAKQNTKSRNMFFSAMSHDMRAPLNGMIGMAELAALHKDDPGAVDDYVQKIKSAGKQLLTLINDILEMAKMESGKVEHLQEDFDIFAVVNDVSAMFEAQASV</sequence>
<dbReference type="AlphaFoldDB" id="J9GH19"/>
<name>J9GH19_9ZZZZ</name>
<dbReference type="PANTHER" id="PTHR43047">
    <property type="entry name" value="TWO-COMPONENT HISTIDINE PROTEIN KINASE"/>
    <property type="match status" value="1"/>
</dbReference>
<dbReference type="GO" id="GO:0005886">
    <property type="term" value="C:plasma membrane"/>
    <property type="evidence" value="ECO:0007669"/>
    <property type="project" value="TreeGrafter"/>
</dbReference>
<evidence type="ECO:0000259" key="5">
    <source>
        <dbReference type="SMART" id="SM00388"/>
    </source>
</evidence>
<comment type="caution">
    <text evidence="6">The sequence shown here is derived from an EMBL/GenBank/DDBJ whole genome shotgun (WGS) entry which is preliminary data.</text>
</comment>
<proteinExistence type="predicted"/>
<evidence type="ECO:0000313" key="6">
    <source>
        <dbReference type="EMBL" id="EJW98694.1"/>
    </source>
</evidence>
<dbReference type="SMART" id="SM00388">
    <property type="entry name" value="HisKA"/>
    <property type="match status" value="1"/>
</dbReference>
<dbReference type="InterPro" id="IPR003661">
    <property type="entry name" value="HisK_dim/P_dom"/>
</dbReference>
<keyword evidence="3" id="KW-0808">Transferase</keyword>
<gene>
    <name evidence="6" type="ORF">EVA_13199</name>
</gene>
<accession>J9GH19</accession>
<dbReference type="GO" id="GO:0009927">
    <property type="term" value="F:histidine phosphotransfer kinase activity"/>
    <property type="evidence" value="ECO:0007669"/>
    <property type="project" value="TreeGrafter"/>
</dbReference>
<protein>
    <recommendedName>
        <fullName evidence="2">histidine kinase</fullName>
        <ecNumber evidence="2">2.7.13.3</ecNumber>
    </recommendedName>
</protein>
<dbReference type="EMBL" id="AMCI01004146">
    <property type="protein sequence ID" value="EJW98694.1"/>
    <property type="molecule type" value="Genomic_DNA"/>
</dbReference>
<feature type="non-terminal residue" evidence="6">
    <location>
        <position position="261"/>
    </location>
</feature>
<organism evidence="6">
    <name type="scientific">gut metagenome</name>
    <dbReference type="NCBI Taxonomy" id="749906"/>
    <lineage>
        <taxon>unclassified sequences</taxon>
        <taxon>metagenomes</taxon>
        <taxon>organismal metagenomes</taxon>
    </lineage>
</organism>
<dbReference type="SUPFAM" id="SSF47384">
    <property type="entry name" value="Homodimeric domain of signal transducing histidine kinase"/>
    <property type="match status" value="1"/>
</dbReference>
<dbReference type="Pfam" id="PF00512">
    <property type="entry name" value="HisKA"/>
    <property type="match status" value="1"/>
</dbReference>
<evidence type="ECO:0000256" key="3">
    <source>
        <dbReference type="ARBA" id="ARBA00022679"/>
    </source>
</evidence>
<keyword evidence="4 6" id="KW-0418">Kinase</keyword>
<dbReference type="EC" id="2.7.13.3" evidence="2"/>
<evidence type="ECO:0000256" key="2">
    <source>
        <dbReference type="ARBA" id="ARBA00012438"/>
    </source>
</evidence>
<comment type="catalytic activity">
    <reaction evidence="1">
        <text>ATP + protein L-histidine = ADP + protein N-phospho-L-histidine.</text>
        <dbReference type="EC" id="2.7.13.3"/>
    </reaction>
</comment>
<dbReference type="PANTHER" id="PTHR43047:SF72">
    <property type="entry name" value="OSMOSENSING HISTIDINE PROTEIN KINASE SLN1"/>
    <property type="match status" value="1"/>
</dbReference>
<dbReference type="InterPro" id="IPR036097">
    <property type="entry name" value="HisK_dim/P_sf"/>
</dbReference>
<dbReference type="GO" id="GO:0000155">
    <property type="term" value="F:phosphorelay sensor kinase activity"/>
    <property type="evidence" value="ECO:0007669"/>
    <property type="project" value="InterPro"/>
</dbReference>
<evidence type="ECO:0000256" key="1">
    <source>
        <dbReference type="ARBA" id="ARBA00000085"/>
    </source>
</evidence>
<reference evidence="6" key="1">
    <citation type="journal article" date="2012" name="PLoS ONE">
        <title>Gene sets for utilization of primary and secondary nutrition supplies in the distal gut of endangered iberian lynx.</title>
        <authorList>
            <person name="Alcaide M."/>
            <person name="Messina E."/>
            <person name="Richter M."/>
            <person name="Bargiela R."/>
            <person name="Peplies J."/>
            <person name="Huws S.A."/>
            <person name="Newbold C.J."/>
            <person name="Golyshin P.N."/>
            <person name="Simon M.A."/>
            <person name="Lopez G."/>
            <person name="Yakimov M.M."/>
            <person name="Ferrer M."/>
        </authorList>
    </citation>
    <scope>NUCLEOTIDE SEQUENCE</scope>
</reference>
<feature type="domain" description="Signal transduction histidine kinase dimerisation/phosphoacceptor" evidence="5">
    <location>
        <begin position="167"/>
        <end position="233"/>
    </location>
</feature>
<evidence type="ECO:0000256" key="4">
    <source>
        <dbReference type="ARBA" id="ARBA00022777"/>
    </source>
</evidence>